<feature type="transmembrane region" description="Helical" evidence="8">
    <location>
        <begin position="89"/>
        <end position="108"/>
    </location>
</feature>
<feature type="transmembrane region" description="Helical" evidence="8">
    <location>
        <begin position="362"/>
        <end position="384"/>
    </location>
</feature>
<comment type="caution">
    <text evidence="10">The sequence shown here is derived from an EMBL/GenBank/DDBJ whole genome shotgun (WGS) entry which is preliminary data.</text>
</comment>
<dbReference type="EMBL" id="JALBUF010000001">
    <property type="protein sequence ID" value="MCI0182299.1"/>
    <property type="molecule type" value="Genomic_DNA"/>
</dbReference>
<evidence type="ECO:0000256" key="7">
    <source>
        <dbReference type="RuleBase" id="RU000320"/>
    </source>
</evidence>
<evidence type="ECO:0000256" key="2">
    <source>
        <dbReference type="ARBA" id="ARBA00022475"/>
    </source>
</evidence>
<evidence type="ECO:0000256" key="5">
    <source>
        <dbReference type="ARBA" id="ARBA00023002"/>
    </source>
</evidence>
<protein>
    <submittedName>
        <fullName evidence="10">Hydrogenase-4 component B</fullName>
        <ecNumber evidence="10">1.-.-.-</ecNumber>
    </submittedName>
</protein>
<keyword evidence="5 10" id="KW-0560">Oxidoreductase</keyword>
<feature type="transmembrane region" description="Helical" evidence="8">
    <location>
        <begin position="7"/>
        <end position="32"/>
    </location>
</feature>
<accession>A0A9X1V785</accession>
<keyword evidence="3 7" id="KW-0812">Transmembrane</keyword>
<evidence type="ECO:0000313" key="11">
    <source>
        <dbReference type="Proteomes" id="UP001139263"/>
    </source>
</evidence>
<evidence type="ECO:0000256" key="4">
    <source>
        <dbReference type="ARBA" id="ARBA00022989"/>
    </source>
</evidence>
<dbReference type="PRINTS" id="PR01437">
    <property type="entry name" value="NUOXDRDTASE4"/>
</dbReference>
<dbReference type="RefSeq" id="WP_241711903.1">
    <property type="nucleotide sequence ID" value="NZ_JALBUF010000001.1"/>
</dbReference>
<feature type="transmembrane region" description="Helical" evidence="8">
    <location>
        <begin position="44"/>
        <end position="77"/>
    </location>
</feature>
<dbReference type="InterPro" id="IPR003918">
    <property type="entry name" value="NADH_UbQ_OxRdtase"/>
</dbReference>
<reference evidence="10" key="1">
    <citation type="submission" date="2022-03" db="EMBL/GenBank/DDBJ databases">
        <title>Draft Genome Sequence of Firmicute Strain S0AB, a Heterotrophic Iron/Sulfur-Oxidizing Extreme Acidophile.</title>
        <authorList>
            <person name="Vergara E."/>
            <person name="Pakostova E."/>
            <person name="Johnson D.B."/>
            <person name="Holmes D.S."/>
        </authorList>
    </citation>
    <scope>NUCLEOTIDE SEQUENCE</scope>
    <source>
        <strain evidence="10">S0AB</strain>
    </source>
</reference>
<dbReference type="Proteomes" id="UP001139263">
    <property type="component" value="Unassembled WGS sequence"/>
</dbReference>
<evidence type="ECO:0000259" key="9">
    <source>
        <dbReference type="Pfam" id="PF00361"/>
    </source>
</evidence>
<dbReference type="PANTHER" id="PTHR42682">
    <property type="entry name" value="HYDROGENASE-4 COMPONENT F"/>
    <property type="match status" value="1"/>
</dbReference>
<dbReference type="InterPro" id="IPR001750">
    <property type="entry name" value="ND/Mrp_TM"/>
</dbReference>
<dbReference type="GO" id="GO:0005886">
    <property type="term" value="C:plasma membrane"/>
    <property type="evidence" value="ECO:0007669"/>
    <property type="project" value="UniProtKB-SubCell"/>
</dbReference>
<evidence type="ECO:0000256" key="6">
    <source>
        <dbReference type="ARBA" id="ARBA00023136"/>
    </source>
</evidence>
<proteinExistence type="predicted"/>
<keyword evidence="11" id="KW-1185">Reference proteome</keyword>
<dbReference type="GO" id="GO:0008137">
    <property type="term" value="F:NADH dehydrogenase (ubiquinone) activity"/>
    <property type="evidence" value="ECO:0007669"/>
    <property type="project" value="InterPro"/>
</dbReference>
<feature type="domain" description="NADH:quinone oxidoreductase/Mrp antiporter transmembrane" evidence="9">
    <location>
        <begin position="110"/>
        <end position="404"/>
    </location>
</feature>
<feature type="transmembrane region" description="Helical" evidence="8">
    <location>
        <begin position="224"/>
        <end position="247"/>
    </location>
</feature>
<keyword evidence="2" id="KW-1003">Cell membrane</keyword>
<gene>
    <name evidence="10" type="primary">hyfB</name>
    <name evidence="10" type="ORF">MM817_00558</name>
</gene>
<keyword evidence="6 8" id="KW-0472">Membrane</keyword>
<dbReference type="GO" id="GO:0042773">
    <property type="term" value="P:ATP synthesis coupled electron transport"/>
    <property type="evidence" value="ECO:0007669"/>
    <property type="project" value="InterPro"/>
</dbReference>
<feature type="transmembrane region" description="Helical" evidence="8">
    <location>
        <begin position="253"/>
        <end position="271"/>
    </location>
</feature>
<dbReference type="AlphaFoldDB" id="A0A9X1V785"/>
<feature type="transmembrane region" description="Helical" evidence="8">
    <location>
        <begin position="186"/>
        <end position="212"/>
    </location>
</feature>
<dbReference type="Gene3D" id="1.20.5.2700">
    <property type="match status" value="1"/>
</dbReference>
<evidence type="ECO:0000256" key="8">
    <source>
        <dbReference type="SAM" id="Phobius"/>
    </source>
</evidence>
<feature type="transmembrane region" description="Helical" evidence="8">
    <location>
        <begin position="499"/>
        <end position="525"/>
    </location>
</feature>
<sequence length="619" mass="68367">MYRVAHVLINLLTIAFSIALVFIGWFGLYHIVVLVDYPISTDYISIPFLVLNLMTTPLSSVFLMILGALGALSSLYGIGYGGGYRERNYGTWLDIGVLLFIAAMASVFLAANVFTFLIGWETMSFVSYLLVIYESERKGVTTAGLLYIAMTQLGTVFIILAFYLLHQYTGSYNFIDFSKMVISLPPVLQSFIFIFTFIGFSLKAGIMPLHIWLPRAHPAAPSHVSALMSGIMLKTALYGLLMIDFYWLHPQTWWGVLLIIVGASSAILGAFHSTLEVDIKRILAYSSIENMGLLFMGSGLALLAAAFHLWSIEGIALVATLYQAVNHAAFKSLLFHGAGSVIHGTQERSLNHLGGLLRKMPITASAMGIGLLAVTAIPPLNGFMSEWLLFTDTVQFAHLTLHHLLGLFPMITMVALLFTGALVALMSARIFGIAFQGEGRSEGARHAHEAPLTMRFALLLGIVLPILLGVFPVAIVNILERTIPVDTRFSTAQLWYAHSAINMSLLPIMLLLLFVGGGGIVWLLVRFFAGKERRLLAPTWTCGGSRMAYMSYSATGFSQPPKRTFRAFRIPVARGYIYHPAWALVLRTAKNFRRIQNGSVRSYLLYLFITVIILLIVVR</sequence>
<feature type="transmembrane region" description="Helical" evidence="8">
    <location>
        <begin position="456"/>
        <end position="479"/>
    </location>
</feature>
<evidence type="ECO:0000256" key="1">
    <source>
        <dbReference type="ARBA" id="ARBA00004651"/>
    </source>
</evidence>
<comment type="subcellular location">
    <subcellularLocation>
        <location evidence="1">Cell membrane</location>
        <topology evidence="1">Multi-pass membrane protein</topology>
    </subcellularLocation>
    <subcellularLocation>
        <location evidence="7">Membrane</location>
        <topology evidence="7">Multi-pass membrane protein</topology>
    </subcellularLocation>
</comment>
<evidence type="ECO:0000256" key="3">
    <source>
        <dbReference type="ARBA" id="ARBA00022692"/>
    </source>
</evidence>
<evidence type="ECO:0000313" key="10">
    <source>
        <dbReference type="EMBL" id="MCI0182299.1"/>
    </source>
</evidence>
<feature type="transmembrane region" description="Helical" evidence="8">
    <location>
        <begin position="600"/>
        <end position="618"/>
    </location>
</feature>
<dbReference type="InterPro" id="IPR052175">
    <property type="entry name" value="ComplexI-like_HydComp"/>
</dbReference>
<feature type="transmembrane region" description="Helical" evidence="8">
    <location>
        <begin position="292"/>
        <end position="312"/>
    </location>
</feature>
<feature type="transmembrane region" description="Helical" evidence="8">
    <location>
        <begin position="145"/>
        <end position="166"/>
    </location>
</feature>
<feature type="transmembrane region" description="Helical" evidence="8">
    <location>
        <begin position="404"/>
        <end position="435"/>
    </location>
</feature>
<dbReference type="EC" id="1.-.-.-" evidence="10"/>
<organism evidence="10 11">
    <name type="scientific">Sulfoacidibacillus ferrooxidans</name>
    <dbReference type="NCBI Taxonomy" id="2005001"/>
    <lineage>
        <taxon>Bacteria</taxon>
        <taxon>Bacillati</taxon>
        <taxon>Bacillota</taxon>
        <taxon>Bacilli</taxon>
        <taxon>Bacillales</taxon>
        <taxon>Alicyclobacillaceae</taxon>
        <taxon>Sulfoacidibacillus</taxon>
    </lineage>
</organism>
<dbReference type="GO" id="GO:0016491">
    <property type="term" value="F:oxidoreductase activity"/>
    <property type="evidence" value="ECO:0007669"/>
    <property type="project" value="UniProtKB-KW"/>
</dbReference>
<keyword evidence="4 8" id="KW-1133">Transmembrane helix</keyword>
<dbReference type="Pfam" id="PF00361">
    <property type="entry name" value="Proton_antipo_M"/>
    <property type="match status" value="1"/>
</dbReference>
<dbReference type="PANTHER" id="PTHR42682:SF3">
    <property type="entry name" value="FORMATE HYDROGENLYASE SUBUNIT 3-RELATED"/>
    <property type="match status" value="1"/>
</dbReference>
<name>A0A9X1V785_9BACL</name>